<dbReference type="OrthoDB" id="3358017at2759"/>
<feature type="transmembrane region" description="Helical" evidence="5">
    <location>
        <begin position="134"/>
        <end position="158"/>
    </location>
</feature>
<dbReference type="PANTHER" id="PTHR31465:SF13">
    <property type="entry name" value="RTA1 DOMAIN PROTEIN-RELATED"/>
    <property type="match status" value="1"/>
</dbReference>
<dbReference type="EMBL" id="KN275957">
    <property type="protein sequence ID" value="EEH43803.2"/>
    <property type="molecule type" value="Genomic_DNA"/>
</dbReference>
<sequence length="310" mass="33994">MSTITLQTGALPSYSRWPMPFQRLCMSGSIGEVMPTDVSQSLGFFSFPSLLRTSRPQKFTIPLTLGAMFSAIGFFQRSLLASGLGNTKSLYIFSTMFILGAGPTYAGADYFICGRLFSFVPSVAPMSPIRVVRTFIAFDLLAEICVWAGAGLLAGAGTDAVTRYKIGLNLIRVAMITQAVLFASFVGVLTLFHARMSALRAKWLVSSDGETFFPEGHTFRTTEAPFLICEALIMFLNTAMFNIFHPGHILPMDSRIYVGLDGQERENEAIEGALQDSRPLSQKILDPLDIKGLFVRDKTKAYDPCGELES</sequence>
<evidence type="ECO:0000313" key="7">
    <source>
        <dbReference type="Proteomes" id="UP000001628"/>
    </source>
</evidence>
<dbReference type="KEGG" id="pbn:PADG_00092"/>
<evidence type="ECO:0008006" key="8">
    <source>
        <dbReference type="Google" id="ProtNLM"/>
    </source>
</evidence>
<dbReference type="HOGENOM" id="CLU_033465_0_1_1"/>
<keyword evidence="4 5" id="KW-0472">Membrane</keyword>
<dbReference type="GO" id="GO:0016020">
    <property type="term" value="C:membrane"/>
    <property type="evidence" value="ECO:0007669"/>
    <property type="project" value="UniProtKB-SubCell"/>
</dbReference>
<evidence type="ECO:0000256" key="4">
    <source>
        <dbReference type="ARBA" id="ARBA00023136"/>
    </source>
</evidence>
<evidence type="ECO:0000256" key="1">
    <source>
        <dbReference type="ARBA" id="ARBA00004141"/>
    </source>
</evidence>
<keyword evidence="3 5" id="KW-1133">Transmembrane helix</keyword>
<gene>
    <name evidence="6" type="ORF">PADG_00092</name>
</gene>
<evidence type="ECO:0000313" key="6">
    <source>
        <dbReference type="EMBL" id="EEH43803.2"/>
    </source>
</evidence>
<dbReference type="InParanoid" id="C1FZQ2"/>
<dbReference type="Pfam" id="PF04479">
    <property type="entry name" value="RTA1"/>
    <property type="match status" value="1"/>
</dbReference>
<dbReference type="VEuPathDB" id="FungiDB:PADG_00092"/>
<comment type="subcellular location">
    <subcellularLocation>
        <location evidence="1">Membrane</location>
        <topology evidence="1">Multi-pass membrane protein</topology>
    </subcellularLocation>
</comment>
<dbReference type="PANTHER" id="PTHR31465">
    <property type="entry name" value="PROTEIN RTA1-RELATED"/>
    <property type="match status" value="1"/>
</dbReference>
<evidence type="ECO:0000256" key="5">
    <source>
        <dbReference type="SAM" id="Phobius"/>
    </source>
</evidence>
<accession>C1FZQ2</accession>
<name>C1FZQ2_PARBD</name>
<evidence type="ECO:0000256" key="2">
    <source>
        <dbReference type="ARBA" id="ARBA00022692"/>
    </source>
</evidence>
<feature type="transmembrane region" description="Helical" evidence="5">
    <location>
        <begin position="59"/>
        <end position="79"/>
    </location>
</feature>
<feature type="transmembrane region" description="Helical" evidence="5">
    <location>
        <begin position="91"/>
        <end position="113"/>
    </location>
</feature>
<dbReference type="GeneID" id="22579986"/>
<dbReference type="RefSeq" id="XP_010755691.1">
    <property type="nucleotide sequence ID" value="XM_010757389.1"/>
</dbReference>
<dbReference type="AlphaFoldDB" id="C1FZQ2"/>
<feature type="transmembrane region" description="Helical" evidence="5">
    <location>
        <begin position="170"/>
        <end position="192"/>
    </location>
</feature>
<dbReference type="eggNOG" id="ENOG502RDNH">
    <property type="taxonomic scope" value="Eukaryota"/>
</dbReference>
<organism evidence="6 7">
    <name type="scientific">Paracoccidioides brasiliensis (strain Pb18)</name>
    <dbReference type="NCBI Taxonomy" id="502780"/>
    <lineage>
        <taxon>Eukaryota</taxon>
        <taxon>Fungi</taxon>
        <taxon>Dikarya</taxon>
        <taxon>Ascomycota</taxon>
        <taxon>Pezizomycotina</taxon>
        <taxon>Eurotiomycetes</taxon>
        <taxon>Eurotiomycetidae</taxon>
        <taxon>Onygenales</taxon>
        <taxon>Ajellomycetaceae</taxon>
        <taxon>Paracoccidioides</taxon>
    </lineage>
</organism>
<reference evidence="6 7" key="1">
    <citation type="journal article" date="2011" name="PLoS Genet.">
        <title>Comparative genomic analysis of human fungal pathogens causing paracoccidioidomycosis.</title>
        <authorList>
            <person name="Desjardins C.A."/>
            <person name="Champion M.D."/>
            <person name="Holder J.W."/>
            <person name="Muszewska A."/>
            <person name="Goldberg J."/>
            <person name="Bailao A.M."/>
            <person name="Brigido M.M."/>
            <person name="Ferreira M.E."/>
            <person name="Garcia A.M."/>
            <person name="Grynberg M."/>
            <person name="Gujja S."/>
            <person name="Heiman D.I."/>
            <person name="Henn M.R."/>
            <person name="Kodira C.D."/>
            <person name="Leon-Narvaez H."/>
            <person name="Longo L.V."/>
            <person name="Ma L.J."/>
            <person name="Malavazi I."/>
            <person name="Matsuo A.L."/>
            <person name="Morais F.V."/>
            <person name="Pereira M."/>
            <person name="Rodriguez-Brito S."/>
            <person name="Sakthikumar S."/>
            <person name="Salem-Izacc S.M."/>
            <person name="Sykes S.M."/>
            <person name="Teixeira M.M."/>
            <person name="Vallejo M.C."/>
            <person name="Walter M.E."/>
            <person name="Yandava C."/>
            <person name="Young S."/>
            <person name="Zeng Q."/>
            <person name="Zucker J."/>
            <person name="Felipe M.S."/>
            <person name="Goldman G.H."/>
            <person name="Haas B.J."/>
            <person name="McEwen J.G."/>
            <person name="Nino-Vega G."/>
            <person name="Puccia R."/>
            <person name="San-Blas G."/>
            <person name="Soares C.M."/>
            <person name="Birren B.W."/>
            <person name="Cuomo C.A."/>
        </authorList>
    </citation>
    <scope>NUCLEOTIDE SEQUENCE [LARGE SCALE GENOMIC DNA]</scope>
    <source>
        <strain evidence="6 7">Pb18</strain>
    </source>
</reference>
<proteinExistence type="predicted"/>
<dbReference type="InterPro" id="IPR007568">
    <property type="entry name" value="RTA1"/>
</dbReference>
<protein>
    <recommendedName>
        <fullName evidence="8">RTA1 domain-containing protein</fullName>
    </recommendedName>
</protein>
<keyword evidence="2 5" id="KW-0812">Transmembrane</keyword>
<dbReference type="Proteomes" id="UP000001628">
    <property type="component" value="Unassembled WGS sequence"/>
</dbReference>
<keyword evidence="7" id="KW-1185">Reference proteome</keyword>
<dbReference type="OMA" id="FLHEYQY"/>
<evidence type="ECO:0000256" key="3">
    <source>
        <dbReference type="ARBA" id="ARBA00022989"/>
    </source>
</evidence>